<sequence length="406" mass="45342">MSLFVRQPALVAAVVVIAVISIASPLPMDPFEVISGQGKFQYNYDLPFLGTGEVYDLDSSHLPAHWYSDTSFSFPPDSFEDPQATLMSSSSFGSNSVSSDADLHAVAPGSLVPSPTSGSEQLPDIVLHGPPGYERVSLAPRPHVQAASEVPVSQNNLHYETINAGTWMAQPTEPDNVATFRQMQPSHLVVLERPVLHVQSSTEPWRVKASNVGRRKSPRLAKSQGRPGKLAVDVSEPRKYRTTTTAISPKAVHSYAHRFDNFELRAKVQAVFFKGHFRFLPSDDEEVQALRRNQQFSQMSDLLVPSPRSDLGPILIRKHLTNNRGMSEHLQLYEQRHGIPLRGKDLASIWTLPQFQGVQLYNHQYRDKYTSYMIGMGYVEPQYKAEVMNHLTTLIETKGIETALRP</sequence>
<name>A0A317XGL0_9BASI</name>
<evidence type="ECO:0000256" key="1">
    <source>
        <dbReference type="SAM" id="MobiDB-lite"/>
    </source>
</evidence>
<evidence type="ECO:0000313" key="2">
    <source>
        <dbReference type="EMBL" id="PWY97456.1"/>
    </source>
</evidence>
<dbReference type="InParanoid" id="A0A317XGL0"/>
<proteinExistence type="predicted"/>
<evidence type="ECO:0000313" key="3">
    <source>
        <dbReference type="Proteomes" id="UP000246740"/>
    </source>
</evidence>
<dbReference type="EMBL" id="KZ819207">
    <property type="protein sequence ID" value="PWY97456.1"/>
    <property type="molecule type" value="Genomic_DNA"/>
</dbReference>
<gene>
    <name evidence="2" type="ORF">BCV70DRAFT_64724</name>
</gene>
<dbReference type="Proteomes" id="UP000246740">
    <property type="component" value="Unassembled WGS sequence"/>
</dbReference>
<keyword evidence="3" id="KW-1185">Reference proteome</keyword>
<dbReference type="AlphaFoldDB" id="A0A317XGL0"/>
<feature type="region of interest" description="Disordered" evidence="1">
    <location>
        <begin position="211"/>
        <end position="230"/>
    </location>
</feature>
<organism evidence="2 3">
    <name type="scientific">Testicularia cyperi</name>
    <dbReference type="NCBI Taxonomy" id="1882483"/>
    <lineage>
        <taxon>Eukaryota</taxon>
        <taxon>Fungi</taxon>
        <taxon>Dikarya</taxon>
        <taxon>Basidiomycota</taxon>
        <taxon>Ustilaginomycotina</taxon>
        <taxon>Ustilaginomycetes</taxon>
        <taxon>Ustilaginales</taxon>
        <taxon>Anthracoideaceae</taxon>
        <taxon>Testicularia</taxon>
    </lineage>
</organism>
<accession>A0A317XGL0</accession>
<reference evidence="2 3" key="1">
    <citation type="journal article" date="2018" name="Mol. Biol. Evol.">
        <title>Broad Genomic Sampling Reveals a Smut Pathogenic Ancestry of the Fungal Clade Ustilaginomycotina.</title>
        <authorList>
            <person name="Kijpornyongpan T."/>
            <person name="Mondo S.J."/>
            <person name="Barry K."/>
            <person name="Sandor L."/>
            <person name="Lee J."/>
            <person name="Lipzen A."/>
            <person name="Pangilinan J."/>
            <person name="LaButti K."/>
            <person name="Hainaut M."/>
            <person name="Henrissat B."/>
            <person name="Grigoriev I.V."/>
            <person name="Spatafora J.W."/>
            <person name="Aime M.C."/>
        </authorList>
    </citation>
    <scope>NUCLEOTIDE SEQUENCE [LARGE SCALE GENOMIC DNA]</scope>
    <source>
        <strain evidence="2 3">MCA 3645</strain>
    </source>
</reference>
<protein>
    <submittedName>
        <fullName evidence="2">Uncharacterized protein</fullName>
    </submittedName>
</protein>